<organism evidence="1 2">
    <name type="scientific">Rapidithrix thailandica</name>
    <dbReference type="NCBI Taxonomy" id="413964"/>
    <lineage>
        <taxon>Bacteria</taxon>
        <taxon>Pseudomonadati</taxon>
        <taxon>Bacteroidota</taxon>
        <taxon>Cytophagia</taxon>
        <taxon>Cytophagales</taxon>
        <taxon>Flammeovirgaceae</taxon>
        <taxon>Rapidithrix</taxon>
    </lineage>
</organism>
<dbReference type="EMBL" id="JBDKWZ010000026">
    <property type="protein sequence ID" value="MEN7551748.1"/>
    <property type="molecule type" value="Genomic_DNA"/>
</dbReference>
<dbReference type="AlphaFoldDB" id="A0AAW9SKT6"/>
<name>A0AAW9SKT6_9BACT</name>
<proteinExistence type="predicted"/>
<dbReference type="PANTHER" id="PTHR34822">
    <property type="entry name" value="GRPB DOMAIN PROTEIN (AFU_ORTHOLOGUE AFUA_1G01530)"/>
    <property type="match status" value="1"/>
</dbReference>
<dbReference type="InterPro" id="IPR043519">
    <property type="entry name" value="NT_sf"/>
</dbReference>
<accession>A0AAW9SKT6</accession>
<dbReference type="PANTHER" id="PTHR34822:SF1">
    <property type="entry name" value="GRPB FAMILY PROTEIN"/>
    <property type="match status" value="1"/>
</dbReference>
<keyword evidence="2" id="KW-1185">Reference proteome</keyword>
<reference evidence="1 2" key="1">
    <citation type="submission" date="2024-04" db="EMBL/GenBank/DDBJ databases">
        <title>Novel genus in family Flammeovirgaceae.</title>
        <authorList>
            <person name="Nguyen T.H."/>
            <person name="Vuong T.Q."/>
            <person name="Le H."/>
            <person name="Kim S.-G."/>
        </authorList>
    </citation>
    <scope>NUCLEOTIDE SEQUENCE [LARGE SCALE GENOMIC DNA]</scope>
    <source>
        <strain evidence="1 2">JCM 23209</strain>
    </source>
</reference>
<protein>
    <submittedName>
        <fullName evidence="1">GrpB family protein</fullName>
    </submittedName>
</protein>
<comment type="caution">
    <text evidence="1">The sequence shown here is derived from an EMBL/GenBank/DDBJ whole genome shotgun (WGS) entry which is preliminary data.</text>
</comment>
<dbReference type="RefSeq" id="WP_346824527.1">
    <property type="nucleotide sequence ID" value="NZ_JBDKWZ010000026.1"/>
</dbReference>
<dbReference type="Pfam" id="PF04229">
    <property type="entry name" value="GrpB"/>
    <property type="match status" value="1"/>
</dbReference>
<dbReference type="Gene3D" id="3.30.460.10">
    <property type="entry name" value="Beta Polymerase, domain 2"/>
    <property type="match status" value="1"/>
</dbReference>
<dbReference type="Proteomes" id="UP001403385">
    <property type="component" value="Unassembled WGS sequence"/>
</dbReference>
<evidence type="ECO:0000313" key="1">
    <source>
        <dbReference type="EMBL" id="MEN7551748.1"/>
    </source>
</evidence>
<sequence length="168" mass="19618">MKIIIESYNPAWKTAFEKEQALLLNAIKEPGLTIEHIGSTSVEGLGAKPIIDIMIGLKDFQTANTHLSAIENLGYVYLSKYEDEMPYRRFFFKEENGVRTHHIHMVALGTEFWDRHLQFRDHLRTHAHDRERYHALKMELAGNEWEHMNDYADAKTGFIRAIEQKTMS</sequence>
<dbReference type="SUPFAM" id="SSF81301">
    <property type="entry name" value="Nucleotidyltransferase"/>
    <property type="match status" value="1"/>
</dbReference>
<gene>
    <name evidence="1" type="ORF">AAG747_27780</name>
</gene>
<dbReference type="InterPro" id="IPR007344">
    <property type="entry name" value="GrpB/CoaE"/>
</dbReference>
<evidence type="ECO:0000313" key="2">
    <source>
        <dbReference type="Proteomes" id="UP001403385"/>
    </source>
</evidence>